<dbReference type="PROSITE" id="PS51257">
    <property type="entry name" value="PROKAR_LIPOPROTEIN"/>
    <property type="match status" value="1"/>
</dbReference>
<evidence type="ECO:0000256" key="1">
    <source>
        <dbReference type="SAM" id="SignalP"/>
    </source>
</evidence>
<keyword evidence="3" id="KW-1185">Reference proteome</keyword>
<dbReference type="InterPro" id="IPR011047">
    <property type="entry name" value="Quinoprotein_ADH-like_sf"/>
</dbReference>
<dbReference type="SUPFAM" id="SSF50998">
    <property type="entry name" value="Quinoprotein alcohol dehydrogenase-like"/>
    <property type="match status" value="1"/>
</dbReference>
<dbReference type="EMBL" id="JANUGV010000005">
    <property type="protein sequence ID" value="MCS0609922.1"/>
    <property type="molecule type" value="Genomic_DNA"/>
</dbReference>
<organism evidence="2 3">
    <name type="scientific">Massilia solisilvae</name>
    <dbReference type="NCBI Taxonomy" id="1811225"/>
    <lineage>
        <taxon>Bacteria</taxon>
        <taxon>Pseudomonadati</taxon>
        <taxon>Pseudomonadota</taxon>
        <taxon>Betaproteobacteria</taxon>
        <taxon>Burkholderiales</taxon>
        <taxon>Oxalobacteraceae</taxon>
        <taxon>Telluria group</taxon>
        <taxon>Massilia</taxon>
    </lineage>
</organism>
<feature type="chain" id="PRO_5046074535" evidence="1">
    <location>
        <begin position="28"/>
        <end position="527"/>
    </location>
</feature>
<dbReference type="RefSeq" id="WP_258857548.1">
    <property type="nucleotide sequence ID" value="NZ_JANUGV010000005.1"/>
</dbReference>
<keyword evidence="1" id="KW-0732">Signal</keyword>
<comment type="caution">
    <text evidence="2">The sequence shown here is derived from an EMBL/GenBank/DDBJ whole genome shotgun (WGS) entry which is preliminary data.</text>
</comment>
<accession>A0ABT2BN82</accession>
<name>A0ABT2BN82_9BURK</name>
<proteinExistence type="predicted"/>
<feature type="signal peptide" evidence="1">
    <location>
        <begin position="1"/>
        <end position="27"/>
    </location>
</feature>
<gene>
    <name evidence="2" type="ORF">NX773_17285</name>
</gene>
<evidence type="ECO:0000313" key="2">
    <source>
        <dbReference type="EMBL" id="MCS0609922.1"/>
    </source>
</evidence>
<reference evidence="2 3" key="1">
    <citation type="submission" date="2022-08" db="EMBL/GenBank/DDBJ databases">
        <title>Reclassification of Massilia species as members of the genera Telluria, Duganella, Pseudoduganella, Mokoshia gen. nov. and Zemynaea gen. nov. using orthogonal and non-orthogonal genome-based approaches.</title>
        <authorList>
            <person name="Bowman J.P."/>
        </authorList>
    </citation>
    <scope>NUCLEOTIDE SEQUENCE [LARGE SCALE GENOMIC DNA]</scope>
    <source>
        <strain evidence="2 3">JCM 31607</strain>
    </source>
</reference>
<evidence type="ECO:0000313" key="3">
    <source>
        <dbReference type="Proteomes" id="UP001205861"/>
    </source>
</evidence>
<dbReference type="Proteomes" id="UP001205861">
    <property type="component" value="Unassembled WGS sequence"/>
</dbReference>
<sequence>MHLAQKTNGRFVLAAAALAGALLVACGGGGGGSGTTVVTEPPPVVLPPVNGPAWLGFGADAQHTAVAQIATQDLARIRWRTAVDMAPQYSPQGYLLVHYGSPAITSKNTVLVPVKRLSQDGYMVRAVIGYTGELLWEMQTDYVMPPHRWTPSFNVTLTSANRMIVPALGGRVLYRDNPDSGGVSAQSAAFYGNAAYDANKAAFDANVFVNTPITADSQGNIYFGFTALPGAPAGLRGGVARIGADGKGSWVAATVLTGDAEIDKAATNSAPALSQDQKTLYVAVNGPREKGYLLALDAATLTLKSKALLIDPQTAQSARVSDDSTASPTVGPDGDVFFGVLETTYAQHNARGWLLHFNAGLTQTKTPGSFGWDDTASIVPASMVPGYKGSSQYLITTKYNNYGRAGSGDSKNKVALLDPNAAQADFIAPGVQVMKEVLTILGVTPDPNYPGGVVEWCINTAAVDPFTKSILVNSEDGWLYRWDLTTNTLSQKVRLTSGLGESYTPTAIGADGTVYAINNAMLFAVGK</sequence>
<protein>
    <submittedName>
        <fullName evidence="2">SMP-30/gluconolactonase/LRE family protein</fullName>
    </submittedName>
</protein>